<keyword evidence="1" id="KW-1133">Transmembrane helix</keyword>
<feature type="transmembrane region" description="Helical" evidence="1">
    <location>
        <begin position="31"/>
        <end position="51"/>
    </location>
</feature>
<sequence>MPPSSLNLTALPNPLTPYALLDPDIAHQTQIGSFILIGTLGASLAYIWDLLSNIHNDYKLVSEYRLGLSTVVYFFSRLWSLLFILSSAMFETYPFGHCSIAQTLVEVCFAIAVPSTSLLFFLRARAIFNKNPYLVLFFFLVWLSVLGSAATVPTAIIAINIGPTPFCINIGVRPYAGAAGITPLVNDTIIFLAISWRLFRNSYADISLKGNIKTFITGEYLPQFSRALLKDGQMYYLITVTANTLTVVMFYNTRVAPTYRVMFTVCNIMVTNAMACHVFRNTKFGFHRRIATTSDILSRVSESIPLSVPSQRSGETGTRTATSDALHANRVVKEVLEFDPVRSEGKIVQAL</sequence>
<proteinExistence type="predicted"/>
<name>A0AAD6Z1E4_9AGAR</name>
<protein>
    <submittedName>
        <fullName evidence="2">Uncharacterized protein</fullName>
    </submittedName>
</protein>
<evidence type="ECO:0000313" key="3">
    <source>
        <dbReference type="Proteomes" id="UP001218218"/>
    </source>
</evidence>
<organism evidence="2 3">
    <name type="scientific">Mycena albidolilacea</name>
    <dbReference type="NCBI Taxonomy" id="1033008"/>
    <lineage>
        <taxon>Eukaryota</taxon>
        <taxon>Fungi</taxon>
        <taxon>Dikarya</taxon>
        <taxon>Basidiomycota</taxon>
        <taxon>Agaricomycotina</taxon>
        <taxon>Agaricomycetes</taxon>
        <taxon>Agaricomycetidae</taxon>
        <taxon>Agaricales</taxon>
        <taxon>Marasmiineae</taxon>
        <taxon>Mycenaceae</taxon>
        <taxon>Mycena</taxon>
    </lineage>
</organism>
<dbReference type="Proteomes" id="UP001218218">
    <property type="component" value="Unassembled WGS sequence"/>
</dbReference>
<keyword evidence="1" id="KW-0812">Transmembrane</keyword>
<evidence type="ECO:0000256" key="1">
    <source>
        <dbReference type="SAM" id="Phobius"/>
    </source>
</evidence>
<accession>A0AAD6Z1E4</accession>
<dbReference type="AlphaFoldDB" id="A0AAD6Z1E4"/>
<feature type="transmembrane region" description="Helical" evidence="1">
    <location>
        <begin position="259"/>
        <end position="279"/>
    </location>
</feature>
<evidence type="ECO:0000313" key="2">
    <source>
        <dbReference type="EMBL" id="KAJ7303013.1"/>
    </source>
</evidence>
<dbReference type="EMBL" id="JARIHO010000109">
    <property type="protein sequence ID" value="KAJ7303013.1"/>
    <property type="molecule type" value="Genomic_DNA"/>
</dbReference>
<keyword evidence="3" id="KW-1185">Reference proteome</keyword>
<comment type="caution">
    <text evidence="2">The sequence shown here is derived from an EMBL/GenBank/DDBJ whole genome shotgun (WGS) entry which is preliminary data.</text>
</comment>
<gene>
    <name evidence="2" type="ORF">DFH08DRAFT_794176</name>
</gene>
<feature type="transmembrane region" description="Helical" evidence="1">
    <location>
        <begin position="71"/>
        <end position="90"/>
    </location>
</feature>
<feature type="transmembrane region" description="Helical" evidence="1">
    <location>
        <begin position="134"/>
        <end position="159"/>
    </location>
</feature>
<keyword evidence="1" id="KW-0472">Membrane</keyword>
<reference evidence="2" key="1">
    <citation type="submission" date="2023-03" db="EMBL/GenBank/DDBJ databases">
        <title>Massive genome expansion in bonnet fungi (Mycena s.s.) driven by repeated elements and novel gene families across ecological guilds.</title>
        <authorList>
            <consortium name="Lawrence Berkeley National Laboratory"/>
            <person name="Harder C.B."/>
            <person name="Miyauchi S."/>
            <person name="Viragh M."/>
            <person name="Kuo A."/>
            <person name="Thoen E."/>
            <person name="Andreopoulos B."/>
            <person name="Lu D."/>
            <person name="Skrede I."/>
            <person name="Drula E."/>
            <person name="Henrissat B."/>
            <person name="Morin E."/>
            <person name="Kohler A."/>
            <person name="Barry K."/>
            <person name="LaButti K."/>
            <person name="Morin E."/>
            <person name="Salamov A."/>
            <person name="Lipzen A."/>
            <person name="Mereny Z."/>
            <person name="Hegedus B."/>
            <person name="Baldrian P."/>
            <person name="Stursova M."/>
            <person name="Weitz H."/>
            <person name="Taylor A."/>
            <person name="Grigoriev I.V."/>
            <person name="Nagy L.G."/>
            <person name="Martin F."/>
            <person name="Kauserud H."/>
        </authorList>
    </citation>
    <scope>NUCLEOTIDE SEQUENCE</scope>
    <source>
        <strain evidence="2">CBHHK002</strain>
    </source>
</reference>
<feature type="transmembrane region" description="Helical" evidence="1">
    <location>
        <begin position="234"/>
        <end position="253"/>
    </location>
</feature>
<feature type="transmembrane region" description="Helical" evidence="1">
    <location>
        <begin position="102"/>
        <end position="122"/>
    </location>
</feature>
<feature type="transmembrane region" description="Helical" evidence="1">
    <location>
        <begin position="179"/>
        <end position="199"/>
    </location>
</feature>